<reference evidence="3" key="1">
    <citation type="submission" date="2016-06" db="UniProtKB">
        <authorList>
            <consortium name="WormBaseParasite"/>
        </authorList>
    </citation>
    <scope>IDENTIFICATION</scope>
</reference>
<sequence length="141" mass="14918">MQLKAQYNCTLISSAQIYSVSQFPASAIQANNLQLVDNAGGIYPFTGLPGGRSHEISKKTFLFNNSLLVGRSGIQTCDDRPDTNAIKLGSELLGPTAPDGNGYLGMTSAQFMSGTGEPEKGKLVSWMEDFSNGGAAYLSSN</sequence>
<keyword evidence="2" id="KW-1185">Reference proteome</keyword>
<name>A0A183JU77_9TREM</name>
<reference evidence="1 2" key="2">
    <citation type="submission" date="2018-11" db="EMBL/GenBank/DDBJ databases">
        <authorList>
            <consortium name="Pathogen Informatics"/>
        </authorList>
    </citation>
    <scope>NUCLEOTIDE SEQUENCE [LARGE SCALE GENOMIC DNA]</scope>
    <source>
        <strain evidence="1">Dakar</strain>
        <strain evidence="2">Dakar, Senegal</strain>
    </source>
</reference>
<organism evidence="3">
    <name type="scientific">Schistosoma curassoni</name>
    <dbReference type="NCBI Taxonomy" id="6186"/>
    <lineage>
        <taxon>Eukaryota</taxon>
        <taxon>Metazoa</taxon>
        <taxon>Spiralia</taxon>
        <taxon>Lophotrochozoa</taxon>
        <taxon>Platyhelminthes</taxon>
        <taxon>Trematoda</taxon>
        <taxon>Digenea</taxon>
        <taxon>Strigeidida</taxon>
        <taxon>Schistosomatoidea</taxon>
        <taxon>Schistosomatidae</taxon>
        <taxon>Schistosoma</taxon>
    </lineage>
</organism>
<proteinExistence type="predicted"/>
<evidence type="ECO:0000313" key="2">
    <source>
        <dbReference type="Proteomes" id="UP000279833"/>
    </source>
</evidence>
<gene>
    <name evidence="1" type="ORF">SCUD_LOCUS6268</name>
</gene>
<evidence type="ECO:0000313" key="3">
    <source>
        <dbReference type="WBParaSite" id="SCUD_0000626801-mRNA-1"/>
    </source>
</evidence>
<dbReference type="AlphaFoldDB" id="A0A183JU77"/>
<evidence type="ECO:0000313" key="1">
    <source>
        <dbReference type="EMBL" id="VDP02486.1"/>
    </source>
</evidence>
<dbReference type="EMBL" id="UZAK01013098">
    <property type="protein sequence ID" value="VDP02486.1"/>
    <property type="molecule type" value="Genomic_DNA"/>
</dbReference>
<accession>A0A183JU77</accession>
<dbReference type="WBParaSite" id="SCUD_0000626801-mRNA-1">
    <property type="protein sequence ID" value="SCUD_0000626801-mRNA-1"/>
    <property type="gene ID" value="SCUD_0000626801"/>
</dbReference>
<protein>
    <submittedName>
        <fullName evidence="3">Fimbrial protein</fullName>
    </submittedName>
</protein>
<dbReference type="Proteomes" id="UP000279833">
    <property type="component" value="Unassembled WGS sequence"/>
</dbReference>